<dbReference type="OrthoDB" id="3193269at2"/>
<reference evidence="1 2" key="1">
    <citation type="submission" date="2019-09" db="EMBL/GenBank/DDBJ databases">
        <title>Whole genome sequences of isolates from the Mars Exploration Rovers.</title>
        <authorList>
            <person name="Seuylemezian A."/>
            <person name="Vaishampayan P."/>
        </authorList>
    </citation>
    <scope>NUCLEOTIDE SEQUENCE [LARGE SCALE GENOMIC DNA]</scope>
    <source>
        <strain evidence="1 2">MER_TA_151</strain>
    </source>
</reference>
<proteinExistence type="predicted"/>
<accession>A0A5J5HS82</accession>
<name>A0A5J5HS82_9BACI</name>
<evidence type="ECO:0000313" key="1">
    <source>
        <dbReference type="EMBL" id="KAA9022887.1"/>
    </source>
</evidence>
<sequence>MIIFDEAQRAWDAKKMKGPKAKVSGNTIQYLVSLCVKSH</sequence>
<organism evidence="1 2">
    <name type="scientific">Niallia endozanthoxylica</name>
    <dbReference type="NCBI Taxonomy" id="2036016"/>
    <lineage>
        <taxon>Bacteria</taxon>
        <taxon>Bacillati</taxon>
        <taxon>Bacillota</taxon>
        <taxon>Bacilli</taxon>
        <taxon>Bacillales</taxon>
        <taxon>Bacillaceae</taxon>
        <taxon>Niallia</taxon>
    </lineage>
</organism>
<keyword evidence="2" id="KW-1185">Reference proteome</keyword>
<dbReference type="Proteomes" id="UP000326671">
    <property type="component" value="Unassembled WGS sequence"/>
</dbReference>
<gene>
    <name evidence="1" type="ORF">F4V44_14175</name>
</gene>
<evidence type="ECO:0000313" key="2">
    <source>
        <dbReference type="Proteomes" id="UP000326671"/>
    </source>
</evidence>
<protein>
    <submittedName>
        <fullName evidence="1">Uncharacterized protein</fullName>
    </submittedName>
</protein>
<dbReference type="EMBL" id="VYKL01000021">
    <property type="protein sequence ID" value="KAA9022887.1"/>
    <property type="molecule type" value="Genomic_DNA"/>
</dbReference>
<dbReference type="AlphaFoldDB" id="A0A5J5HS82"/>
<comment type="caution">
    <text evidence="1">The sequence shown here is derived from an EMBL/GenBank/DDBJ whole genome shotgun (WGS) entry which is preliminary data.</text>
</comment>